<proteinExistence type="predicted"/>
<dbReference type="STRING" id="162209.IJ22_11270"/>
<dbReference type="RefSeq" id="WP_062407812.1">
    <property type="nucleotide sequence ID" value="NZ_CP013652.1"/>
</dbReference>
<name>A0A0U2MV61_9BACL</name>
<sequence>MVPDALSNPKVPAPLATDLKLQQILDSSTPLCKEDIVWMLEFIKKKVAEEDPNLKDLSQPRLLQNFRYFAEIALMLIQRRNGFDQDADRLKLWLAEASYGLHPARTRSLRQAALNDEKA</sequence>
<dbReference type="OrthoDB" id="2679120at2"/>
<dbReference type="AlphaFoldDB" id="A0A0U2MV61"/>
<keyword evidence="2" id="KW-1185">Reference proteome</keyword>
<reference evidence="2" key="1">
    <citation type="submission" date="2015-12" db="EMBL/GenBank/DDBJ databases">
        <title>Complete genome sequences of two moderately thermophilic Paenibacillus species.</title>
        <authorList>
            <person name="Butler R.III."/>
            <person name="Wang J."/>
            <person name="Stark B.C."/>
            <person name="Pombert J.-F."/>
        </authorList>
    </citation>
    <scope>NUCLEOTIDE SEQUENCE [LARGE SCALE GENOMIC DNA]</scope>
    <source>
        <strain evidence="2">32O-Y</strain>
    </source>
</reference>
<reference evidence="1 2" key="2">
    <citation type="journal article" date="2016" name="Genome Announc.">
        <title>Complete Genome Sequences of Two Interactive Moderate Thermophiles, Paenibacillus napthalenovorans 32O-Y and Paenibacillus sp. 32O-W.</title>
        <authorList>
            <person name="Butler R.R.III."/>
            <person name="Wang J."/>
            <person name="Stark B.C."/>
            <person name="Pombert J.F."/>
        </authorList>
    </citation>
    <scope>NUCLEOTIDE SEQUENCE [LARGE SCALE GENOMIC DNA]</scope>
    <source>
        <strain evidence="1 2">32O-Y</strain>
    </source>
</reference>
<dbReference type="PATRIC" id="fig|162209.4.peg.1201"/>
<evidence type="ECO:0000313" key="2">
    <source>
        <dbReference type="Proteomes" id="UP000061660"/>
    </source>
</evidence>
<organism evidence="1 2">
    <name type="scientific">Paenibacillus naphthalenovorans</name>
    <dbReference type="NCBI Taxonomy" id="162209"/>
    <lineage>
        <taxon>Bacteria</taxon>
        <taxon>Bacillati</taxon>
        <taxon>Bacillota</taxon>
        <taxon>Bacilli</taxon>
        <taxon>Bacillales</taxon>
        <taxon>Paenibacillaceae</taxon>
        <taxon>Paenibacillus</taxon>
    </lineage>
</organism>
<dbReference type="Proteomes" id="UP000061660">
    <property type="component" value="Chromosome"/>
</dbReference>
<gene>
    <name evidence="1" type="ORF">IJ22_11270</name>
</gene>
<accession>A0A0U2MV61</accession>
<evidence type="ECO:0000313" key="1">
    <source>
        <dbReference type="EMBL" id="ALS21503.1"/>
    </source>
</evidence>
<dbReference type="KEGG" id="pnp:IJ22_11270"/>
<protein>
    <submittedName>
        <fullName evidence="1">Uncharacterized protein</fullName>
    </submittedName>
</protein>
<dbReference type="EMBL" id="CP013652">
    <property type="protein sequence ID" value="ALS21503.1"/>
    <property type="molecule type" value="Genomic_DNA"/>
</dbReference>